<sequence length="242" mass="26291">MEFLTDISWVSIGQIILIDILLGGDNAIVIAMACRQLPPELRRKGLIWGTVGAIAARIILLAVASLVLHWTWVKILGGALLYWIAFKMLIEDDDSQDITAHDKLMHAIRTIMIADIVMSLDNVLAVASAAHVSGASNPLFVMIVGVMVSIPFILFGSSVFLRLLDRFPVILLFGAGMLAYIAVGMALSASSMVAMMQHEFLHLQIIIPVINVKLSVAGLLGALSLIVVNAMWNHLQARKRSS</sequence>
<evidence type="ECO:0000256" key="5">
    <source>
        <dbReference type="ARBA" id="ARBA00023136"/>
    </source>
</evidence>
<evidence type="ECO:0000256" key="6">
    <source>
        <dbReference type="SAM" id="Phobius"/>
    </source>
</evidence>
<evidence type="ECO:0000313" key="7">
    <source>
        <dbReference type="EMBL" id="WMW81644.1"/>
    </source>
</evidence>
<feature type="transmembrane region" description="Helical" evidence="6">
    <location>
        <begin position="139"/>
        <end position="163"/>
    </location>
</feature>
<accession>A0ABY9RKA5</accession>
<organism evidence="7 8">
    <name type="scientific">Undibacterium cyanobacteriorum</name>
    <dbReference type="NCBI Taxonomy" id="3073561"/>
    <lineage>
        <taxon>Bacteria</taxon>
        <taxon>Pseudomonadati</taxon>
        <taxon>Pseudomonadota</taxon>
        <taxon>Betaproteobacteria</taxon>
        <taxon>Burkholderiales</taxon>
        <taxon>Oxalobacteraceae</taxon>
        <taxon>Undibacterium</taxon>
    </lineage>
</organism>
<name>A0ABY9RKA5_9BURK</name>
<feature type="transmembrane region" description="Helical" evidence="6">
    <location>
        <begin position="12"/>
        <end position="34"/>
    </location>
</feature>
<dbReference type="Pfam" id="PF03741">
    <property type="entry name" value="TerC"/>
    <property type="match status" value="1"/>
</dbReference>
<keyword evidence="3 6" id="KW-0812">Transmembrane</keyword>
<proteinExistence type="inferred from homology"/>
<dbReference type="EMBL" id="CP133720">
    <property type="protein sequence ID" value="WMW81644.1"/>
    <property type="molecule type" value="Genomic_DNA"/>
</dbReference>
<dbReference type="Proteomes" id="UP001181355">
    <property type="component" value="Chromosome"/>
</dbReference>
<evidence type="ECO:0000256" key="1">
    <source>
        <dbReference type="ARBA" id="ARBA00004141"/>
    </source>
</evidence>
<keyword evidence="8" id="KW-1185">Reference proteome</keyword>
<feature type="transmembrane region" description="Helical" evidence="6">
    <location>
        <begin position="205"/>
        <end position="232"/>
    </location>
</feature>
<dbReference type="InterPro" id="IPR022301">
    <property type="entry name" value="Integral_membrane_YjbE"/>
</dbReference>
<evidence type="ECO:0000256" key="2">
    <source>
        <dbReference type="ARBA" id="ARBA00007511"/>
    </source>
</evidence>
<feature type="transmembrane region" description="Helical" evidence="6">
    <location>
        <begin position="170"/>
        <end position="193"/>
    </location>
</feature>
<gene>
    <name evidence="7" type="ORF">RF679_05035</name>
</gene>
<dbReference type="InterPro" id="IPR005496">
    <property type="entry name" value="Integral_membrane_TerC"/>
</dbReference>
<reference evidence="7" key="1">
    <citation type="submission" date="2023-09" db="EMBL/GenBank/DDBJ databases">
        <title>Undibacterium sp. 20NA77.5 isolated from freshwater.</title>
        <authorList>
            <person name="Le V."/>
            <person name="Ko S.-R."/>
            <person name="Ahn C.-Y."/>
            <person name="Oh H.-M."/>
        </authorList>
    </citation>
    <scope>NUCLEOTIDE SEQUENCE</scope>
    <source>
        <strain evidence="7">20NA77.5</strain>
    </source>
</reference>
<evidence type="ECO:0000313" key="8">
    <source>
        <dbReference type="Proteomes" id="UP001181355"/>
    </source>
</evidence>
<comment type="similarity">
    <text evidence="2">Belongs to the TerC family.</text>
</comment>
<evidence type="ECO:0000256" key="3">
    <source>
        <dbReference type="ARBA" id="ARBA00022692"/>
    </source>
</evidence>
<keyword evidence="4 6" id="KW-1133">Transmembrane helix</keyword>
<dbReference type="RefSeq" id="WP_309483122.1">
    <property type="nucleotide sequence ID" value="NZ_CP133720.1"/>
</dbReference>
<dbReference type="PANTHER" id="PTHR30238">
    <property type="entry name" value="MEMBRANE BOUND PREDICTED REDOX MODULATOR"/>
    <property type="match status" value="1"/>
</dbReference>
<keyword evidence="5 6" id="KW-0472">Membrane</keyword>
<dbReference type="NCBIfam" id="TIGR03717">
    <property type="entry name" value="R_switched_YjbE"/>
    <property type="match status" value="1"/>
</dbReference>
<feature type="transmembrane region" description="Helical" evidence="6">
    <location>
        <begin position="111"/>
        <end position="133"/>
    </location>
</feature>
<feature type="transmembrane region" description="Helical" evidence="6">
    <location>
        <begin position="46"/>
        <end position="66"/>
    </location>
</feature>
<evidence type="ECO:0000256" key="4">
    <source>
        <dbReference type="ARBA" id="ARBA00022989"/>
    </source>
</evidence>
<protein>
    <submittedName>
        <fullName evidence="7">TerC family protein</fullName>
    </submittedName>
</protein>
<dbReference type="PANTHER" id="PTHR30238:SF4">
    <property type="entry name" value="SLL1022 PROTEIN"/>
    <property type="match status" value="1"/>
</dbReference>
<comment type="subcellular location">
    <subcellularLocation>
        <location evidence="1">Membrane</location>
        <topology evidence="1">Multi-pass membrane protein</topology>
    </subcellularLocation>
</comment>
<feature type="transmembrane region" description="Helical" evidence="6">
    <location>
        <begin position="72"/>
        <end position="90"/>
    </location>
</feature>